<dbReference type="Gene3D" id="3.30.830.10">
    <property type="entry name" value="Metalloenzyme, LuxS/M16 peptidase-like"/>
    <property type="match status" value="2"/>
</dbReference>
<dbReference type="InterPro" id="IPR050361">
    <property type="entry name" value="MPP/UQCRC_Complex"/>
</dbReference>
<name>A0ABU9EDY5_9BACT</name>
<dbReference type="Proteomes" id="UP001484239">
    <property type="component" value="Unassembled WGS sequence"/>
</dbReference>
<dbReference type="EMBL" id="JBBHLI010000010">
    <property type="protein sequence ID" value="MEK9502324.1"/>
    <property type="molecule type" value="Genomic_DNA"/>
</dbReference>
<feature type="compositionally biased region" description="Low complexity" evidence="1">
    <location>
        <begin position="492"/>
        <end position="507"/>
    </location>
</feature>
<accession>A0ABU9EDY5</accession>
<dbReference type="Pfam" id="PF05193">
    <property type="entry name" value="Peptidase_M16_C"/>
    <property type="match status" value="1"/>
</dbReference>
<evidence type="ECO:0000256" key="2">
    <source>
        <dbReference type="SAM" id="SignalP"/>
    </source>
</evidence>
<evidence type="ECO:0000256" key="1">
    <source>
        <dbReference type="SAM" id="MobiDB-lite"/>
    </source>
</evidence>
<feature type="chain" id="PRO_5046906816" evidence="2">
    <location>
        <begin position="31"/>
        <end position="507"/>
    </location>
</feature>
<keyword evidence="5" id="KW-1185">Reference proteome</keyword>
<evidence type="ECO:0000259" key="3">
    <source>
        <dbReference type="Pfam" id="PF05193"/>
    </source>
</evidence>
<feature type="region of interest" description="Disordered" evidence="1">
    <location>
        <begin position="485"/>
        <end position="507"/>
    </location>
</feature>
<dbReference type="InterPro" id="IPR011249">
    <property type="entry name" value="Metalloenz_LuxS/M16"/>
</dbReference>
<dbReference type="SUPFAM" id="SSF63411">
    <property type="entry name" value="LuxS/MPP-like metallohydrolase"/>
    <property type="match status" value="2"/>
</dbReference>
<evidence type="ECO:0000313" key="5">
    <source>
        <dbReference type="Proteomes" id="UP001484239"/>
    </source>
</evidence>
<feature type="domain" description="Peptidase M16 C-terminal" evidence="3">
    <location>
        <begin position="221"/>
        <end position="396"/>
    </location>
</feature>
<proteinExistence type="predicted"/>
<gene>
    <name evidence="4" type="ORF">WI372_15125</name>
</gene>
<keyword evidence="2" id="KW-0732">Signal</keyword>
<dbReference type="PANTHER" id="PTHR11851">
    <property type="entry name" value="METALLOPROTEASE"/>
    <property type="match status" value="1"/>
</dbReference>
<feature type="signal peptide" evidence="2">
    <location>
        <begin position="1"/>
        <end position="30"/>
    </location>
</feature>
<sequence>MRCAVAPRRRARGWATLLAGALLLPASASAQDAPAESGRARVESLRFEPLRFDPPAPSEHEVLGVPVFLLEDPSLPLVDLFIRVEGGYARFGRENYAAATALPGLLRSGGTTELPPQALEERLESLAMQTSFGGAGGVISSSLNIVTDALDPALELWWAMLTRPRFDTTVVEVWRGRQLEGVRRRTDDPAGLAFSEFNRLMYGDHPIGWEMTADDLAPDDLSNARLHALHRRIICRDNLVLGAAGDVDWGTLEPRLRRLIEQVPACTESVPDAPDPTVRQAPGVFLIAKPLDQSTVVAAHASDLRQSVDPEWFASRIGNSILGASGFSSRLMARLRTERGYAYSAASLWTTPREYDGLVGATTRTGSGTTVAALQLMLETFAEMGTTPPAQSEVDDRVAEFVNGFVFAFDSPAAVVARQMTYRATDYPPDWLERYVEGIQAVTPEAIRAVFAAHLDPARMTVLVVGDPERFDAALESLGLGAVTVLDPDEAGGPTPSGPSGSPRSRR</sequence>
<reference evidence="4 5" key="1">
    <citation type="submission" date="2024-02" db="EMBL/GenBank/DDBJ databases">
        <title>A novel Gemmatimonadota bacterium.</title>
        <authorList>
            <person name="Du Z.-J."/>
            <person name="Ye Y.-Q."/>
        </authorList>
    </citation>
    <scope>NUCLEOTIDE SEQUENCE [LARGE SCALE GENOMIC DNA]</scope>
    <source>
        <strain evidence="4 5">DH-20</strain>
    </source>
</reference>
<protein>
    <submittedName>
        <fullName evidence="4">Pitrilysin family protein</fullName>
    </submittedName>
</protein>
<dbReference type="RefSeq" id="WP_405274341.1">
    <property type="nucleotide sequence ID" value="NZ_JBBHLI010000010.1"/>
</dbReference>
<organism evidence="4 5">
    <name type="scientific">Gaopeijia maritima</name>
    <dbReference type="NCBI Taxonomy" id="3119007"/>
    <lineage>
        <taxon>Bacteria</taxon>
        <taxon>Pseudomonadati</taxon>
        <taxon>Gemmatimonadota</taxon>
        <taxon>Longimicrobiia</taxon>
        <taxon>Gaopeijiales</taxon>
        <taxon>Gaopeijiaceae</taxon>
        <taxon>Gaopeijia</taxon>
    </lineage>
</organism>
<comment type="caution">
    <text evidence="4">The sequence shown here is derived from an EMBL/GenBank/DDBJ whole genome shotgun (WGS) entry which is preliminary data.</text>
</comment>
<evidence type="ECO:0000313" key="4">
    <source>
        <dbReference type="EMBL" id="MEK9502324.1"/>
    </source>
</evidence>
<dbReference type="InterPro" id="IPR007863">
    <property type="entry name" value="Peptidase_M16_C"/>
</dbReference>